<dbReference type="PANTHER" id="PTHR45790">
    <property type="entry name" value="SIROHEME SYNTHASE-RELATED"/>
    <property type="match status" value="1"/>
</dbReference>
<evidence type="ECO:0000313" key="8">
    <source>
        <dbReference type="EMBL" id="RNL43980.1"/>
    </source>
</evidence>
<evidence type="ECO:0000313" key="9">
    <source>
        <dbReference type="Proteomes" id="UP000278632"/>
    </source>
</evidence>
<dbReference type="GO" id="GO:0004851">
    <property type="term" value="F:uroporphyrin-III C-methyltransferase activity"/>
    <property type="evidence" value="ECO:0007669"/>
    <property type="project" value="UniProtKB-EC"/>
</dbReference>
<accession>A0A3N0BAK9</accession>
<dbReference type="GO" id="GO:0019354">
    <property type="term" value="P:siroheme biosynthetic process"/>
    <property type="evidence" value="ECO:0007669"/>
    <property type="project" value="InterPro"/>
</dbReference>
<keyword evidence="2 8" id="KW-0489">Methyltransferase</keyword>
<dbReference type="InterPro" id="IPR003754">
    <property type="entry name" value="4pyrrol_synth_uPrphyn_synth"/>
</dbReference>
<name>A0A3N0BAK9_9ACTN</name>
<protein>
    <recommendedName>
        <fullName evidence="1">uroporphyrinogen-III C-methyltransferase</fullName>
        <ecNumber evidence="1">2.1.1.107</ecNumber>
    </recommendedName>
</protein>
<dbReference type="Gene3D" id="3.40.50.10090">
    <property type="match status" value="2"/>
</dbReference>
<reference evidence="9" key="1">
    <citation type="submission" date="2018-05" db="EMBL/GenBank/DDBJ databases">
        <title>Genome Sequencing of selected type strains of the family Eggerthellaceae.</title>
        <authorList>
            <person name="Danylec N."/>
            <person name="Stoll D.A."/>
            <person name="Doetsch A."/>
            <person name="Huch M."/>
        </authorList>
    </citation>
    <scope>NUCLEOTIDE SEQUENCE [LARGE SCALE GENOMIC DNA]</scope>
    <source>
        <strain evidence="9">DSM 16106</strain>
    </source>
</reference>
<dbReference type="InterPro" id="IPR014777">
    <property type="entry name" value="4pyrrole_Mease_sub1"/>
</dbReference>
<dbReference type="GO" id="GO:0032259">
    <property type="term" value="P:methylation"/>
    <property type="evidence" value="ECO:0007669"/>
    <property type="project" value="UniProtKB-KW"/>
</dbReference>
<dbReference type="Gene3D" id="3.30.950.10">
    <property type="entry name" value="Methyltransferase, Cobalt-precorrin-4 Transmethylase, Domain 2"/>
    <property type="match status" value="1"/>
</dbReference>
<dbReference type="PANTHER" id="PTHR45790:SF3">
    <property type="entry name" value="S-ADENOSYL-L-METHIONINE-DEPENDENT UROPORPHYRINOGEN III METHYLTRANSFERASE, CHLOROPLASTIC"/>
    <property type="match status" value="1"/>
</dbReference>
<evidence type="ECO:0000256" key="2">
    <source>
        <dbReference type="ARBA" id="ARBA00022603"/>
    </source>
</evidence>
<dbReference type="FunFam" id="3.40.1010.10:FF:000001">
    <property type="entry name" value="Siroheme synthase"/>
    <property type="match status" value="1"/>
</dbReference>
<dbReference type="InterPro" id="IPR000878">
    <property type="entry name" value="4pyrrol_Mease"/>
</dbReference>
<dbReference type="GO" id="GO:0004852">
    <property type="term" value="F:uroporphyrinogen-III synthase activity"/>
    <property type="evidence" value="ECO:0007669"/>
    <property type="project" value="InterPro"/>
</dbReference>
<evidence type="ECO:0000256" key="3">
    <source>
        <dbReference type="ARBA" id="ARBA00022679"/>
    </source>
</evidence>
<dbReference type="InterPro" id="IPR035996">
    <property type="entry name" value="4pyrrol_Methylase_sf"/>
</dbReference>
<dbReference type="InterPro" id="IPR014776">
    <property type="entry name" value="4pyrrole_Mease_sub2"/>
</dbReference>
<evidence type="ECO:0000256" key="4">
    <source>
        <dbReference type="ARBA" id="ARBA00022691"/>
    </source>
</evidence>
<dbReference type="InterPro" id="IPR050161">
    <property type="entry name" value="Siro_Cobalamin_biosynth"/>
</dbReference>
<feature type="domain" description="Tetrapyrrole methylase" evidence="6">
    <location>
        <begin position="12"/>
        <end position="228"/>
    </location>
</feature>
<dbReference type="EC" id="2.1.1.107" evidence="1"/>
<dbReference type="InterPro" id="IPR036108">
    <property type="entry name" value="4pyrrol_syn_uPrphyn_synt_sf"/>
</dbReference>
<keyword evidence="5" id="KW-0627">Porphyrin biosynthesis</keyword>
<dbReference type="InterPro" id="IPR006366">
    <property type="entry name" value="CobA/CysG_C"/>
</dbReference>
<dbReference type="Pfam" id="PF02602">
    <property type="entry name" value="HEM4"/>
    <property type="match status" value="1"/>
</dbReference>
<dbReference type="Pfam" id="PF00590">
    <property type="entry name" value="TP_methylase"/>
    <property type="match status" value="1"/>
</dbReference>
<dbReference type="SUPFAM" id="SSF69618">
    <property type="entry name" value="HemD-like"/>
    <property type="match status" value="1"/>
</dbReference>
<keyword evidence="4" id="KW-0949">S-adenosyl-L-methionine</keyword>
<evidence type="ECO:0000256" key="5">
    <source>
        <dbReference type="ARBA" id="ARBA00023244"/>
    </source>
</evidence>
<dbReference type="OrthoDB" id="9815856at2"/>
<dbReference type="FunFam" id="3.30.950.10:FF:000001">
    <property type="entry name" value="Siroheme synthase"/>
    <property type="match status" value="1"/>
</dbReference>
<keyword evidence="9" id="KW-1185">Reference proteome</keyword>
<feature type="domain" description="Tetrapyrrole biosynthesis uroporphyrinogen III synthase" evidence="7">
    <location>
        <begin position="279"/>
        <end position="513"/>
    </location>
</feature>
<dbReference type="CDD" id="cd11642">
    <property type="entry name" value="SUMT"/>
    <property type="match status" value="1"/>
</dbReference>
<evidence type="ECO:0000259" key="6">
    <source>
        <dbReference type="Pfam" id="PF00590"/>
    </source>
</evidence>
<dbReference type="NCBIfam" id="TIGR01469">
    <property type="entry name" value="cobA_cysG_Cterm"/>
    <property type="match status" value="1"/>
</dbReference>
<dbReference type="AlphaFoldDB" id="A0A3N0BAK9"/>
<evidence type="ECO:0000259" key="7">
    <source>
        <dbReference type="Pfam" id="PF02602"/>
    </source>
</evidence>
<evidence type="ECO:0000256" key="1">
    <source>
        <dbReference type="ARBA" id="ARBA00012162"/>
    </source>
</evidence>
<dbReference type="NCBIfam" id="NF004790">
    <property type="entry name" value="PRK06136.1"/>
    <property type="match status" value="1"/>
</dbReference>
<dbReference type="Gene3D" id="3.40.1010.10">
    <property type="entry name" value="Cobalt-precorrin-4 Transmethylase, Domain 1"/>
    <property type="match status" value="1"/>
</dbReference>
<comment type="caution">
    <text evidence="8">The sequence shown here is derived from an EMBL/GenBank/DDBJ whole genome shotgun (WGS) entry which is preliminary data.</text>
</comment>
<proteinExistence type="predicted"/>
<keyword evidence="3 8" id="KW-0808">Transferase</keyword>
<dbReference type="CDD" id="cd06578">
    <property type="entry name" value="HemD"/>
    <property type="match status" value="1"/>
</dbReference>
<dbReference type="SUPFAM" id="SSF53790">
    <property type="entry name" value="Tetrapyrrole methylase"/>
    <property type="match status" value="1"/>
</dbReference>
<organism evidence="8 9">
    <name type="scientific">Paraeggerthella hongkongensis</name>
    <dbReference type="NCBI Taxonomy" id="230658"/>
    <lineage>
        <taxon>Bacteria</taxon>
        <taxon>Bacillati</taxon>
        <taxon>Actinomycetota</taxon>
        <taxon>Coriobacteriia</taxon>
        <taxon>Eggerthellales</taxon>
        <taxon>Eggerthellaceae</taxon>
        <taxon>Paraeggerthella</taxon>
    </lineage>
</organism>
<dbReference type="EMBL" id="QICD01000011">
    <property type="protein sequence ID" value="RNL43980.1"/>
    <property type="molecule type" value="Genomic_DNA"/>
</dbReference>
<sequence>MTTPKPIGRVEVFLVGAGPGDPGLMTVAGAAALKRADVVVYDYLANPLLLAHAPGSSECVYVGKKGFSNHVTQNEINSLLVDKARRLEARGGGVLVRLKGGDPFVFGRGGEEAAALRDAGVACSIIPGVTSGIAAPAYAGVPVTHRGMASSVAFIAGSEDPTKDESSLDWEGIAHGADTLCFYMGVRNLPLISRKLMEAGRDPETPVMLVRWATTPDQEVLSGTLATIAESAAAVGFKAPAIIVVGAVVALRERIAWYESGPLAGMTIAVTRARSQISALALRLRSLGACVLELPAIAIAPLPSYDEVDACIADLRSYRFVVFTSANGVKAFFERLSHAGLDSRALASARVAAIGPATAEELKGYGIAADFVPCEYRAEAVADQLIEAGLADGDRILVARAFEAREILPSMLRARGASVDVVPVYRTVAPSRESVEPSLSRLLAGDVDAVTFTSSSTVRNFASLVNDVSADSSSLLEGLSCYSIGPITSAAAFDEGFSIAAEAKEYTIPGLVEAIVEHRAACSEGK</sequence>
<gene>
    <name evidence="8" type="primary">cobA</name>
    <name evidence="8" type="ORF">DMP08_07080</name>
</gene>
<dbReference type="RefSeq" id="WP_123192226.1">
    <property type="nucleotide sequence ID" value="NZ_QICD01000011.1"/>
</dbReference>
<dbReference type="Proteomes" id="UP000278632">
    <property type="component" value="Unassembled WGS sequence"/>
</dbReference>